<evidence type="ECO:0000259" key="3">
    <source>
        <dbReference type="PROSITE" id="PS50054"/>
    </source>
</evidence>
<dbReference type="SUPFAM" id="SSF52799">
    <property type="entry name" value="(Phosphotyrosine protein) phosphatases II"/>
    <property type="match status" value="1"/>
</dbReference>
<dbReference type="FunFam" id="3.90.190.10:FF:000157">
    <property type="entry name" value="Protein-tyrosine phosphatase"/>
    <property type="match status" value="1"/>
</dbReference>
<evidence type="ECO:0000313" key="6">
    <source>
        <dbReference type="Proteomes" id="UP000034086"/>
    </source>
</evidence>
<dbReference type="AlphaFoldDB" id="A0A0G1M817"/>
<sequence length="162" mass="18086">MNDTPFKGRNDGHVFDYSKITEQIYIGSDLCQGPVCQIHGPEFEALGILVELNLSVEKKEIPPDGIDVYSWIPVPDGYAPTPEQLDIGTAIIDEAVKQEKKVYVHCANGHGRSPTMVTAYLIRYQGKLVDEAIAFVAGARPEIHIEETQKEALSRFLEKWSK</sequence>
<evidence type="ECO:0000259" key="4">
    <source>
        <dbReference type="PROSITE" id="PS50056"/>
    </source>
</evidence>
<evidence type="ECO:0000256" key="2">
    <source>
        <dbReference type="ARBA" id="ARBA00022912"/>
    </source>
</evidence>
<keyword evidence="1" id="KW-0378">Hydrolase</keyword>
<gene>
    <name evidence="5" type="ORF">UX03_C0001G0017</name>
</gene>
<dbReference type="EMBL" id="LCKQ01000001">
    <property type="protein sequence ID" value="KKU04232.1"/>
    <property type="molecule type" value="Genomic_DNA"/>
</dbReference>
<dbReference type="InterPro" id="IPR016130">
    <property type="entry name" value="Tyr_Pase_AS"/>
</dbReference>
<dbReference type="Pfam" id="PF00782">
    <property type="entry name" value="DSPc"/>
    <property type="match status" value="1"/>
</dbReference>
<dbReference type="PROSITE" id="PS50054">
    <property type="entry name" value="TYR_PHOSPHATASE_DUAL"/>
    <property type="match status" value="1"/>
</dbReference>
<proteinExistence type="predicted"/>
<dbReference type="InterPro" id="IPR000340">
    <property type="entry name" value="Dual-sp_phosphatase_cat-dom"/>
</dbReference>
<dbReference type="GO" id="GO:0004721">
    <property type="term" value="F:phosphoprotein phosphatase activity"/>
    <property type="evidence" value="ECO:0007669"/>
    <property type="project" value="UniProtKB-KW"/>
</dbReference>
<evidence type="ECO:0000256" key="1">
    <source>
        <dbReference type="ARBA" id="ARBA00022801"/>
    </source>
</evidence>
<dbReference type="InterPro" id="IPR020422">
    <property type="entry name" value="TYR_PHOSPHATASE_DUAL_dom"/>
</dbReference>
<protein>
    <submittedName>
        <fullName evidence="5">Dual specificity protein phosphatase</fullName>
    </submittedName>
</protein>
<dbReference type="PANTHER" id="PTHR47216:SF4">
    <property type="entry name" value="OS01G0859400 PROTEIN"/>
    <property type="match status" value="1"/>
</dbReference>
<dbReference type="PROSITE" id="PS50056">
    <property type="entry name" value="TYR_PHOSPHATASE_2"/>
    <property type="match status" value="1"/>
</dbReference>
<accession>A0A0G1M817</accession>
<name>A0A0G1M817_9BACT</name>
<dbReference type="Proteomes" id="UP000034086">
    <property type="component" value="Unassembled WGS sequence"/>
</dbReference>
<feature type="domain" description="Tyrosine specific protein phosphatases" evidence="4">
    <location>
        <begin position="82"/>
        <end position="151"/>
    </location>
</feature>
<dbReference type="PANTHER" id="PTHR47216">
    <property type="match status" value="1"/>
</dbReference>
<reference evidence="5 6" key="1">
    <citation type="journal article" date="2015" name="Nature">
        <title>rRNA introns, odd ribosomes, and small enigmatic genomes across a large radiation of phyla.</title>
        <authorList>
            <person name="Brown C.T."/>
            <person name="Hug L.A."/>
            <person name="Thomas B.C."/>
            <person name="Sharon I."/>
            <person name="Castelle C.J."/>
            <person name="Singh A."/>
            <person name="Wilkins M.J."/>
            <person name="Williams K.H."/>
            <person name="Banfield J.F."/>
        </authorList>
    </citation>
    <scope>NUCLEOTIDE SEQUENCE [LARGE SCALE GENOMIC DNA]</scope>
</reference>
<evidence type="ECO:0000313" key="5">
    <source>
        <dbReference type="EMBL" id="KKU04232.1"/>
    </source>
</evidence>
<dbReference type="SMART" id="SM00195">
    <property type="entry name" value="DSPc"/>
    <property type="match status" value="1"/>
</dbReference>
<comment type="caution">
    <text evidence="5">The sequence shown here is derived from an EMBL/GenBank/DDBJ whole genome shotgun (WGS) entry which is preliminary data.</text>
</comment>
<feature type="domain" description="Tyrosine-protein phosphatase" evidence="3">
    <location>
        <begin position="16"/>
        <end position="162"/>
    </location>
</feature>
<dbReference type="InterPro" id="IPR000387">
    <property type="entry name" value="Tyr_Pase_dom"/>
</dbReference>
<dbReference type="InterPro" id="IPR029021">
    <property type="entry name" value="Prot-tyrosine_phosphatase-like"/>
</dbReference>
<dbReference type="PROSITE" id="PS00383">
    <property type="entry name" value="TYR_PHOSPHATASE_1"/>
    <property type="match status" value="1"/>
</dbReference>
<dbReference type="Gene3D" id="3.90.190.10">
    <property type="entry name" value="Protein tyrosine phosphatase superfamily"/>
    <property type="match status" value="1"/>
</dbReference>
<organism evidence="5 6">
    <name type="scientific">Candidatus Woesebacteria bacterium GW2011_GWE1_45_18</name>
    <dbReference type="NCBI Taxonomy" id="1618598"/>
    <lineage>
        <taxon>Bacteria</taxon>
        <taxon>Candidatus Woeseibacteriota</taxon>
    </lineage>
</organism>
<keyword evidence="2" id="KW-0904">Protein phosphatase</keyword>